<sequence>MVMKHEGRAFIEVTDTDSNSIMIRLNAIASLHDRCDSRMIGLSSGEFVHTRLSMAGIKERLRQAYEWIEQQQTAKPDETISFRKSYSGSGECNKRAGGLTPVSTPFSSEDLTARDLIQVLNSIFCAVMETSSDINKKISPQNLLKVMKALELLMKPSD</sequence>
<reference evidence="1" key="1">
    <citation type="submission" date="2018-10" db="EMBL/GenBank/DDBJ databases">
        <authorList>
            <person name="Ashton P.M."/>
            <person name="Dallman T."/>
            <person name="Nair S."/>
            <person name="De Pinna E."/>
            <person name="Peters T."/>
            <person name="Grant K."/>
        </authorList>
    </citation>
    <scope>NUCLEOTIDE SEQUENCE</scope>
    <source>
        <strain evidence="1">620448</strain>
    </source>
</reference>
<organism evidence="1">
    <name type="scientific">Salmonella enteritidis</name>
    <dbReference type="NCBI Taxonomy" id="149539"/>
    <lineage>
        <taxon>Bacteria</taxon>
        <taxon>Pseudomonadati</taxon>
        <taxon>Pseudomonadota</taxon>
        <taxon>Gammaproteobacteria</taxon>
        <taxon>Enterobacterales</taxon>
        <taxon>Enterobacteriaceae</taxon>
        <taxon>Salmonella</taxon>
    </lineage>
</organism>
<dbReference type="EMBL" id="AAHRBE010000009">
    <property type="protein sequence ID" value="EBZ4174938.1"/>
    <property type="molecule type" value="Genomic_DNA"/>
</dbReference>
<evidence type="ECO:0000313" key="1">
    <source>
        <dbReference type="EMBL" id="EBZ4174938.1"/>
    </source>
</evidence>
<protein>
    <submittedName>
        <fullName evidence="1">Uncharacterized protein</fullName>
    </submittedName>
</protein>
<accession>A0A5X2X4G1</accession>
<gene>
    <name evidence="1" type="ORF">EBB65_14580</name>
</gene>
<name>A0A5X2X4G1_SALEN</name>
<comment type="caution">
    <text evidence="1">The sequence shown here is derived from an EMBL/GenBank/DDBJ whole genome shotgun (WGS) entry which is preliminary data.</text>
</comment>
<proteinExistence type="predicted"/>
<dbReference type="AlphaFoldDB" id="A0A5X2X4G1"/>